<feature type="transmembrane region" description="Helical" evidence="1">
    <location>
        <begin position="246"/>
        <end position="269"/>
    </location>
</feature>
<evidence type="ECO:0000313" key="2">
    <source>
        <dbReference type="EMBL" id="MSU03576.1"/>
    </source>
</evidence>
<reference evidence="2 3" key="1">
    <citation type="submission" date="2019-09" db="EMBL/GenBank/DDBJ databases">
        <title>In-depth cultivation of the pig gut microbiome towards novel bacterial diversity and tailored functional studies.</title>
        <authorList>
            <person name="Wylensek D."/>
            <person name="Hitch T.C.A."/>
            <person name="Clavel T."/>
        </authorList>
    </citation>
    <scope>NUCLEOTIDE SEQUENCE [LARGE SCALE GENOMIC DNA]</scope>
    <source>
        <strain evidence="2 3">WCA3-693-APC-4?</strain>
    </source>
</reference>
<dbReference type="PANTHER" id="PTHR37305:SF1">
    <property type="entry name" value="MEMBRANE PROTEIN"/>
    <property type="match status" value="1"/>
</dbReference>
<sequence>MGTMIKYEFKKIFRSRWNILITILLLFLVSRATWKHTTTYPTMNEKGKEITGKEAVSYLKNQYEIDYPEGILTDEVIQRDLIRLKKELNFKDSNVDREVAFQKLFKNPYFISRRNYFWGLADGFDSLEEPISDIFSLLEKQESLPSFYTIQEQKMANKIETLPYSDAKKNYLMSFIKEVKTPFEIGYSEGWWVLKMTMDSSIKYLLLLSGLLVCGIFSEERTSGMDSLLLSSKKGRKELFHSKVQTAFFIGVVIAVLSFLLIILPQLIFFGVDGWDLPLQLESTSEFLPWSISKLRIVEYGLRILHIFVLIAFATMLSSIFKRKEWVILVYGLFFFFSNFFITFRGEFPNLQRWINNQGSFLFFLPYLSSCFKSSTMEIYSILGHPVTFYTLAYFIQIIFIVSCFWVTYGKIKRWEVD</sequence>
<accession>A0A6N7XQ31</accession>
<organism evidence="2 3">
    <name type="scientific">Tissierella pigra</name>
    <dbReference type="NCBI Taxonomy" id="2607614"/>
    <lineage>
        <taxon>Bacteria</taxon>
        <taxon>Bacillati</taxon>
        <taxon>Bacillota</taxon>
        <taxon>Tissierellia</taxon>
        <taxon>Tissierellales</taxon>
        <taxon>Tissierellaceae</taxon>
        <taxon>Tissierella</taxon>
    </lineage>
</organism>
<dbReference type="RefSeq" id="WP_154443127.1">
    <property type="nucleotide sequence ID" value="NZ_JAHLPJ010000001.1"/>
</dbReference>
<dbReference type="GO" id="GO:0005886">
    <property type="term" value="C:plasma membrane"/>
    <property type="evidence" value="ECO:0007669"/>
    <property type="project" value="UniProtKB-SubCell"/>
</dbReference>
<dbReference type="EMBL" id="VUNQ01000098">
    <property type="protein sequence ID" value="MSU03576.1"/>
    <property type="molecule type" value="Genomic_DNA"/>
</dbReference>
<feature type="transmembrane region" description="Helical" evidence="1">
    <location>
        <begin position="326"/>
        <end position="344"/>
    </location>
</feature>
<protein>
    <submittedName>
        <fullName evidence="2">ABC transporter permease subunit</fullName>
    </submittedName>
</protein>
<dbReference type="PANTHER" id="PTHR37305">
    <property type="entry name" value="INTEGRAL MEMBRANE PROTEIN-RELATED"/>
    <property type="match status" value="1"/>
</dbReference>
<dbReference type="AlphaFoldDB" id="A0A6N7XQ31"/>
<gene>
    <name evidence="2" type="ORF">FYJ83_19155</name>
</gene>
<keyword evidence="1" id="KW-0472">Membrane</keyword>
<feature type="transmembrane region" description="Helical" evidence="1">
    <location>
        <begin position="387"/>
        <end position="409"/>
    </location>
</feature>
<proteinExistence type="predicted"/>
<dbReference type="GO" id="GO:0140359">
    <property type="term" value="F:ABC-type transporter activity"/>
    <property type="evidence" value="ECO:0007669"/>
    <property type="project" value="InterPro"/>
</dbReference>
<comment type="caution">
    <text evidence="2">The sequence shown here is derived from an EMBL/GenBank/DDBJ whole genome shotgun (WGS) entry which is preliminary data.</text>
</comment>
<keyword evidence="3" id="KW-1185">Reference proteome</keyword>
<evidence type="ECO:0000256" key="1">
    <source>
        <dbReference type="SAM" id="Phobius"/>
    </source>
</evidence>
<evidence type="ECO:0000313" key="3">
    <source>
        <dbReference type="Proteomes" id="UP000469523"/>
    </source>
</evidence>
<dbReference type="Proteomes" id="UP000469523">
    <property type="component" value="Unassembled WGS sequence"/>
</dbReference>
<dbReference type="Pfam" id="PF12679">
    <property type="entry name" value="ABC2_membrane_2"/>
    <property type="match status" value="1"/>
</dbReference>
<name>A0A6N7XQ31_9FIRM</name>
<keyword evidence="1" id="KW-0812">Transmembrane</keyword>
<feature type="transmembrane region" description="Helical" evidence="1">
    <location>
        <begin position="300"/>
        <end position="319"/>
    </location>
</feature>
<keyword evidence="1" id="KW-1133">Transmembrane helix</keyword>